<dbReference type="GO" id="GO:0009103">
    <property type="term" value="P:lipopolysaccharide biosynthetic process"/>
    <property type="evidence" value="ECO:0007669"/>
    <property type="project" value="UniProtKB-UniRule"/>
</dbReference>
<dbReference type="NCBIfam" id="NF006507">
    <property type="entry name" value="PRK08943.1"/>
    <property type="match status" value="1"/>
</dbReference>
<sequence length="332" mass="37624">MSTPDPVFTPSFEARFLHPRYWLSWLALAVLMLLAFVPVRLRDRLAAALAPLVFRISKKQLYIARTNLAICFPHKSPAERDAIALTSIRVGLKSLLGFGEFTMRSPRYLMSRIQMSGWEHLEAEQAAGRAVILVVPHTWPVDAAGYGLTRRGVPMCTMMKRARNPVFDWHLNRARAKNGCRVYERSAGIKAVIRTIKSGRSFFYLPDQDHGREKSLFAPFFGHSKVTLPALPRLVETSGAKAVPLLACYDEANHCYRLEIEAPFDNYPSGDVMADTCRMNDMVQQQLTRHSGQYMWFLKIFDTRENQEGPDGLYEAGIQRIRKGLSPHPDGV</sequence>
<proteinExistence type="inferred from homology"/>
<keyword evidence="2 6" id="KW-0997">Cell inner membrane</keyword>
<dbReference type="KEGG" id="asr:WL1483_1174"/>
<evidence type="ECO:0000256" key="6">
    <source>
        <dbReference type="HAMAP-Rule" id="MF_01944"/>
    </source>
</evidence>
<dbReference type="Pfam" id="PF03279">
    <property type="entry name" value="Lip_A_acyltrans"/>
    <property type="match status" value="1"/>
</dbReference>
<keyword evidence="3 6" id="KW-0808">Transferase</keyword>
<evidence type="ECO:0000256" key="5">
    <source>
        <dbReference type="ARBA" id="ARBA00023315"/>
    </source>
</evidence>
<feature type="short sequence motif" description="HXXXXD motif" evidence="6">
    <location>
        <begin position="137"/>
        <end position="142"/>
    </location>
</feature>
<comment type="subcellular location">
    <subcellularLocation>
        <location evidence="6">Cell inner membrane</location>
        <topology evidence="6">Single-pass membrane protein</topology>
    </subcellularLocation>
</comment>
<dbReference type="PATRIC" id="fig|652.5.peg.3132"/>
<dbReference type="PANTHER" id="PTHR30606">
    <property type="entry name" value="LIPID A BIOSYNTHESIS LAUROYL ACYLTRANSFERASE"/>
    <property type="match status" value="1"/>
</dbReference>
<comment type="pathway">
    <text evidence="6">Bacterial outer membrane biogenesis; lipopolysaccharide biosynthesis.</text>
</comment>
<keyword evidence="4 6" id="KW-0472">Membrane</keyword>
<dbReference type="GO" id="GO:0036104">
    <property type="term" value="P:Kdo2-lipid A biosynthetic process"/>
    <property type="evidence" value="ECO:0007669"/>
    <property type="project" value="UniProtKB-UniRule"/>
</dbReference>
<evidence type="ECO:0000256" key="4">
    <source>
        <dbReference type="ARBA" id="ARBA00023136"/>
    </source>
</evidence>
<dbReference type="GO" id="GO:0005886">
    <property type="term" value="C:plasma membrane"/>
    <property type="evidence" value="ECO:0007669"/>
    <property type="project" value="UniProtKB-SubCell"/>
</dbReference>
<dbReference type="RefSeq" id="WP_060587058.1">
    <property type="nucleotide sequence ID" value="NZ_CP013067.1"/>
</dbReference>
<gene>
    <name evidence="6" type="primary">lpxM</name>
    <name evidence="7" type="ORF">WL1483_1174</name>
</gene>
<comment type="pathway">
    <text evidence="6">Glycolipid biosynthesis; KDO(2)-lipid A biosynthesis; KDO(2)-lipid A from CMP-3-deoxy-D-manno-octulosonate and lipid IV(A): step 4/4.</text>
</comment>
<comment type="similarity">
    <text evidence="6">Belongs to the LpxL/LpxM/LpxP family. LpxM subfamily.</text>
</comment>
<keyword evidence="6" id="KW-0448">Lipopolysaccharide biosynthesis</keyword>
<comment type="catalytic activity">
    <reaction evidence="6">
        <text>an alpha-Kdo-(2-&gt;4)-alpha-Kdo-(2-&gt;6)-(acyl)-lipid IVA + a fatty acyl-[ACP] = an alpha-Kdo-(2-&gt;4)-alpha-Kdo-(2-&gt;6)-lipid A + holo-[ACP]</text>
        <dbReference type="Rhea" id="RHEA:69400"/>
        <dbReference type="Rhea" id="RHEA-COMP:9685"/>
        <dbReference type="Rhea" id="RHEA-COMP:14125"/>
        <dbReference type="ChEBI" id="CHEBI:64479"/>
        <dbReference type="ChEBI" id="CHEBI:138651"/>
        <dbReference type="ChEBI" id="CHEBI:176430"/>
        <dbReference type="ChEBI" id="CHEBI:176431"/>
        <dbReference type="EC" id="2.3.1.243"/>
    </reaction>
</comment>
<dbReference type="GO" id="GO:0009276">
    <property type="term" value="C:Gram-negative-bacterium-type cell wall"/>
    <property type="evidence" value="ECO:0007669"/>
    <property type="project" value="InterPro"/>
</dbReference>
<dbReference type="PIRSF" id="PIRSF026649">
    <property type="entry name" value="MsbB"/>
    <property type="match status" value="1"/>
</dbReference>
<keyword evidence="1 6" id="KW-1003">Cell membrane</keyword>
<evidence type="ECO:0000256" key="1">
    <source>
        <dbReference type="ARBA" id="ARBA00022475"/>
    </source>
</evidence>
<dbReference type="AlphaFoldDB" id="A0A0S2SFW7"/>
<evidence type="ECO:0000256" key="3">
    <source>
        <dbReference type="ARBA" id="ARBA00022679"/>
    </source>
</evidence>
<evidence type="ECO:0000313" key="7">
    <source>
        <dbReference type="EMBL" id="ALP40593.1"/>
    </source>
</evidence>
<name>A0A0S2SFW7_9GAMM</name>
<keyword evidence="6" id="KW-0812">Transmembrane</keyword>
<dbReference type="InterPro" id="IPR004960">
    <property type="entry name" value="LipA_acyltrans"/>
</dbReference>
<reference evidence="8" key="1">
    <citation type="submission" date="2015-10" db="EMBL/GenBank/DDBJ databases">
        <title>Complete Genome Sequence of Aeromonas schubertii strain WL1483.</title>
        <authorList>
            <person name="Liu L."/>
        </authorList>
    </citation>
    <scope>NUCLEOTIDE SEQUENCE [LARGE SCALE GENOMIC DNA]</scope>
    <source>
        <strain evidence="8">WL1483</strain>
    </source>
</reference>
<keyword evidence="5 6" id="KW-0012">Acyltransferase</keyword>
<accession>A0A0S2SFW7</accession>
<dbReference type="CDD" id="cd07984">
    <property type="entry name" value="LPLAT_LABLAT-like"/>
    <property type="match status" value="1"/>
</dbReference>
<dbReference type="Proteomes" id="UP000058114">
    <property type="component" value="Chromosome"/>
</dbReference>
<reference evidence="7 8" key="2">
    <citation type="journal article" date="2016" name="Genome Announc.">
        <title>Complete Genome Sequence of the Highly Virulent Aeromonas schubertii Strain WL1483, Isolated from Diseased Snakehead Fish (Channa argus) in China.</title>
        <authorList>
            <person name="Liu L."/>
            <person name="Li N."/>
            <person name="Zhang D."/>
            <person name="Fu X."/>
            <person name="Shi C."/>
            <person name="Lin Q."/>
            <person name="Hao G."/>
        </authorList>
    </citation>
    <scope>NUCLEOTIDE SEQUENCE [LARGE SCALE GENOMIC DNA]</scope>
    <source>
        <strain evidence="7 8">WL1483</strain>
    </source>
</reference>
<organism evidence="7 8">
    <name type="scientific">Aeromonas schubertii</name>
    <dbReference type="NCBI Taxonomy" id="652"/>
    <lineage>
        <taxon>Bacteria</taxon>
        <taxon>Pseudomonadati</taxon>
        <taxon>Pseudomonadota</taxon>
        <taxon>Gammaproteobacteria</taxon>
        <taxon>Aeromonadales</taxon>
        <taxon>Aeromonadaceae</taxon>
        <taxon>Aeromonas</taxon>
    </lineage>
</organism>
<dbReference type="EC" id="2.3.1.243" evidence="6"/>
<dbReference type="EMBL" id="CP013067">
    <property type="protein sequence ID" value="ALP40593.1"/>
    <property type="molecule type" value="Genomic_DNA"/>
</dbReference>
<evidence type="ECO:0000256" key="2">
    <source>
        <dbReference type="ARBA" id="ARBA00022519"/>
    </source>
</evidence>
<evidence type="ECO:0000313" key="8">
    <source>
        <dbReference type="Proteomes" id="UP000058114"/>
    </source>
</evidence>
<dbReference type="UniPathway" id="UPA00030"/>
<dbReference type="PANTHER" id="PTHR30606:SF4">
    <property type="entry name" value="LIPID A BIOSYNTHESIS MYRISTOYLTRANSFERASE"/>
    <property type="match status" value="1"/>
</dbReference>
<keyword evidence="6" id="KW-1133">Transmembrane helix</keyword>
<dbReference type="HAMAP" id="MF_01944">
    <property type="entry name" value="Lipid_A_LpxM"/>
    <property type="match status" value="1"/>
</dbReference>
<protein>
    <recommendedName>
        <fullName evidence="6">Lipid A biosynthesis acyltransferase</fullName>
        <ecNumber evidence="6">2.3.1.243</ecNumber>
    </recommendedName>
    <alternativeName>
        <fullName evidence="6">Kdo(2)-lauroyl-lipid IV(A) acyltransferase</fullName>
    </alternativeName>
</protein>
<dbReference type="GO" id="GO:0016747">
    <property type="term" value="F:acyltransferase activity, transferring groups other than amino-acyl groups"/>
    <property type="evidence" value="ECO:0007669"/>
    <property type="project" value="InterPro"/>
</dbReference>
<feature type="transmembrane region" description="Helical" evidence="6">
    <location>
        <begin position="20"/>
        <end position="39"/>
    </location>
</feature>
<dbReference type="InterPro" id="IPR011921">
    <property type="entry name" value="Lipid_A_MsbB"/>
</dbReference>
<comment type="function">
    <text evidence="6">Catalyzes the transfer of an acyl chain from an acyl-[acyl-carrier-protein] (ACP) to a Kdo(2)-(acyl)-lipid IV(A) to form a Kdo(2)-lipid A.</text>
</comment>
<dbReference type="UniPathway" id="UPA00360">
    <property type="reaction ID" value="UER00486"/>
</dbReference>